<dbReference type="InterPro" id="IPR005644">
    <property type="entry name" value="NolW-like"/>
</dbReference>
<evidence type="ECO:0000259" key="7">
    <source>
        <dbReference type="Pfam" id="PF03958"/>
    </source>
</evidence>
<proteinExistence type="inferred from homology"/>
<dbReference type="GO" id="GO:0009279">
    <property type="term" value="C:cell outer membrane"/>
    <property type="evidence" value="ECO:0007669"/>
    <property type="project" value="UniProtKB-SubCell"/>
</dbReference>
<feature type="compositionally biased region" description="Low complexity" evidence="4">
    <location>
        <begin position="33"/>
        <end position="42"/>
    </location>
</feature>
<dbReference type="InterPro" id="IPR038591">
    <property type="entry name" value="NolW-like_sf"/>
</dbReference>
<evidence type="ECO:0000259" key="6">
    <source>
        <dbReference type="Pfam" id="PF00263"/>
    </source>
</evidence>
<dbReference type="Proteomes" id="UP001065613">
    <property type="component" value="Chromosome"/>
</dbReference>
<gene>
    <name evidence="8" type="ORF">KA717_15190</name>
</gene>
<dbReference type="PANTHER" id="PTHR30332:SF17">
    <property type="entry name" value="TYPE IV PILIATION SYSTEM PROTEIN DR_0774-RELATED"/>
    <property type="match status" value="1"/>
</dbReference>
<evidence type="ECO:0000256" key="2">
    <source>
        <dbReference type="RuleBase" id="RU004003"/>
    </source>
</evidence>
<organism evidence="8">
    <name type="scientific">Woronichinia naegeliana WA131</name>
    <dbReference type="NCBI Taxonomy" id="2824559"/>
    <lineage>
        <taxon>Bacteria</taxon>
        <taxon>Bacillati</taxon>
        <taxon>Cyanobacteriota</taxon>
        <taxon>Cyanophyceae</taxon>
        <taxon>Synechococcales</taxon>
        <taxon>Coelosphaeriaceae</taxon>
        <taxon>Woronichinia</taxon>
    </lineage>
</organism>
<feature type="chain" id="PRO_5037424441" evidence="5">
    <location>
        <begin position="26"/>
        <end position="808"/>
    </location>
</feature>
<feature type="domain" description="Type II/III secretion system secretin-like" evidence="6">
    <location>
        <begin position="607"/>
        <end position="775"/>
    </location>
</feature>
<evidence type="ECO:0000256" key="5">
    <source>
        <dbReference type="SAM" id="SignalP"/>
    </source>
</evidence>
<dbReference type="InterPro" id="IPR050810">
    <property type="entry name" value="Bact_Secretion_Sys_Channel"/>
</dbReference>
<sequence>MNYLRFYLVAEVTACILMAVQPTYASNVPVQDTSSSSPTTLSRLQTKQDDPIRSEYSNPHQPLAKALKIDENNQNLVNRTFDLIQGKIPVGNPVDNIDSQNLEQNQSIGLSNPSGIKKQPESLGKVREITQLPNSSLDTPVLPSAPSSPNGVMVPNPEIIIRSNGTANPDILNPTVPVAPVLPRAVAPPVGDMSISNITAGFDSVDLGPSGQAMIPRLVLRQAPAKEVLMVLARYAGVNIIFTDDEAAGSTDAATPDAPGIGGSKISLDLENQPVQQVFNSVLMISRLKATKQGNTIFVGAKLPEAVRNVMMRTIRLNQVLAFDAATFLSSQGAQTYVYRESESATSEIDASGNKVTRTTKQQTPKIETIELDEKRRKATPLDGLTVSADVRLNSVTLVGDPRQINLATTLLTQLDARRRQVAVNVKVVDINLTNIQDYNSSFSFGSGDSYFVQDNGAAVMRFGSTAPVSRNVLNSATGQVSNPPAVPNPFADSNTFINLNSGTTVPGYGQGTYFIDQSTGQAGYIIPRGDITFFDRIAGVSTNPFVAGITDLTQPTDTLITRTVDPTTGLSTLTVSPGVEGTAIGALPSYFQYPQKFQAQIFSQIQSGNAKILTDPTLVVQEGQKAEVKLVQSVVASVNTQVDPLSGVRTTTPVLEDVGLTLAVIVNRIDDNGYISLEVIPLVASPGPQQQFDSGQGAVNTITLINKRVLASGLLRLRDGQTLILSGIISEQDQSVTSKVPILGDLPVIGALFRSQTDTTNRSEVVVMLTPQIIHDNTESQFGYNYTPGKATADYLRQRGFPVQVQP</sequence>
<dbReference type="Gene3D" id="3.30.1370.120">
    <property type="match status" value="1"/>
</dbReference>
<dbReference type="GO" id="GO:0009306">
    <property type="term" value="P:protein secretion"/>
    <property type="evidence" value="ECO:0007669"/>
    <property type="project" value="InterPro"/>
</dbReference>
<name>A0A977PY55_9CYAN</name>
<protein>
    <submittedName>
        <fullName evidence="8">General secretion pathway protein GspD</fullName>
    </submittedName>
</protein>
<dbReference type="Pfam" id="PF03958">
    <property type="entry name" value="Secretin_N"/>
    <property type="match status" value="1"/>
</dbReference>
<dbReference type="Pfam" id="PF00263">
    <property type="entry name" value="Secretin"/>
    <property type="match status" value="1"/>
</dbReference>
<dbReference type="GO" id="GO:0015627">
    <property type="term" value="C:type II protein secretion system complex"/>
    <property type="evidence" value="ECO:0007669"/>
    <property type="project" value="TreeGrafter"/>
</dbReference>
<comment type="similarity">
    <text evidence="2">Belongs to the bacterial secretin family.</text>
</comment>
<feature type="domain" description="NolW-like" evidence="7">
    <location>
        <begin position="312"/>
        <end position="421"/>
    </location>
</feature>
<evidence type="ECO:0000256" key="4">
    <source>
        <dbReference type="SAM" id="MobiDB-lite"/>
    </source>
</evidence>
<keyword evidence="1 5" id="KW-0732">Signal</keyword>
<accession>A0A977PY55</accession>
<feature type="region of interest" description="Disordered" evidence="4">
    <location>
        <begin position="28"/>
        <end position="58"/>
    </location>
</feature>
<dbReference type="AlphaFoldDB" id="A0A977PY55"/>
<dbReference type="PANTHER" id="PTHR30332">
    <property type="entry name" value="PROBABLE GENERAL SECRETION PATHWAY PROTEIN D"/>
    <property type="match status" value="1"/>
</dbReference>
<feature type="signal peptide" evidence="5">
    <location>
        <begin position="1"/>
        <end position="25"/>
    </location>
</feature>
<dbReference type="KEGG" id="wna:KA717_15190"/>
<evidence type="ECO:0000313" key="8">
    <source>
        <dbReference type="EMBL" id="UXE63791.1"/>
    </source>
</evidence>
<dbReference type="InterPro" id="IPR004846">
    <property type="entry name" value="T2SS/T3SS_dom"/>
</dbReference>
<keyword evidence="3" id="KW-0813">Transport</keyword>
<reference evidence="8" key="1">
    <citation type="submission" date="2021-04" db="EMBL/GenBank/DDBJ databases">
        <title>Genome sequence of Woronichinia naegeliana from Washington state freshwater lake bloom.</title>
        <authorList>
            <person name="Dreher T.W."/>
        </authorList>
    </citation>
    <scope>NUCLEOTIDE SEQUENCE</scope>
    <source>
        <strain evidence="8">WA131</strain>
    </source>
</reference>
<evidence type="ECO:0000256" key="3">
    <source>
        <dbReference type="RuleBase" id="RU004004"/>
    </source>
</evidence>
<evidence type="ECO:0000256" key="1">
    <source>
        <dbReference type="ARBA" id="ARBA00022729"/>
    </source>
</evidence>
<dbReference type="EMBL" id="CP073041">
    <property type="protein sequence ID" value="UXE63791.1"/>
    <property type="molecule type" value="Genomic_DNA"/>
</dbReference>
<comment type="subcellular location">
    <subcellularLocation>
        <location evidence="3">Cell outer membrane</location>
    </subcellularLocation>
</comment>